<evidence type="ECO:0000313" key="2">
    <source>
        <dbReference type="EMBL" id="ODN69485.1"/>
    </source>
</evidence>
<dbReference type="RefSeq" id="WP_069307617.1">
    <property type="nucleotide sequence ID" value="NZ_MCRJ01000088.1"/>
</dbReference>
<organism evidence="2 3">
    <name type="scientific">Methylobrevis pamukkalensis</name>
    <dbReference type="NCBI Taxonomy" id="1439726"/>
    <lineage>
        <taxon>Bacteria</taxon>
        <taxon>Pseudomonadati</taxon>
        <taxon>Pseudomonadota</taxon>
        <taxon>Alphaproteobacteria</taxon>
        <taxon>Hyphomicrobiales</taxon>
        <taxon>Pleomorphomonadaceae</taxon>
        <taxon>Methylobrevis</taxon>
    </lineage>
</organism>
<dbReference type="PANTHER" id="PTHR34512:SF30">
    <property type="entry name" value="OUTER MEMBRANE PROTEIN ASSEMBLY FACTOR BAMB"/>
    <property type="match status" value="1"/>
</dbReference>
<dbReference type="SMART" id="SM00564">
    <property type="entry name" value="PQQ"/>
    <property type="match status" value="7"/>
</dbReference>
<dbReference type="AlphaFoldDB" id="A0A1E3GZY5"/>
<proteinExistence type="predicted"/>
<dbReference type="InterPro" id="IPR011047">
    <property type="entry name" value="Quinoprotein_ADH-like_sf"/>
</dbReference>
<dbReference type="Pfam" id="PF13360">
    <property type="entry name" value="PQQ_2"/>
    <property type="match status" value="1"/>
</dbReference>
<evidence type="ECO:0000259" key="1">
    <source>
        <dbReference type="Pfam" id="PF13360"/>
    </source>
</evidence>
<feature type="domain" description="Pyrrolo-quinoline quinone repeat" evidence="1">
    <location>
        <begin position="144"/>
        <end position="380"/>
    </location>
</feature>
<dbReference type="InterPro" id="IPR002372">
    <property type="entry name" value="PQQ_rpt_dom"/>
</dbReference>
<dbReference type="PATRIC" id="fig|1439726.3.peg.3372"/>
<sequence>MRLSLASRRRGAAGPLLLILAGLGLSACGGVDSISSMNPFKEEERLLPGERRSLLADGGAPAATGRTASIGGVTGGADWTQAGGNAANDSGNVAYSGSATRVWSVKAGVMGSGGGGYGFGGPGQRVSARPVVAGGVVYVYDPVGNLSAHALDSGARRWRVSLQPEGEDKTVGGGGVAVSGGRVFASTGFGTVVSVDAASGGTQWTAKLDAPARTAPAVGAGKVFVVTRTNSVVAVDIATGTVAWSVETNSSPAGLVASASPAVVGDTVYVPTSTGDIVALAASDGTQKWAVSVAGGSRSLAVAGLGDASASPVIDGGVLYATGVGGRILAATTATGERVWDQGTGSAHTPVVSGSSLFIVDLDGRAVAFEKSSGSILWSTPLPANAEGKRTTWAGPLLAGGRLWYVSADGRMAIVDAATGSLQQTVPLGIEGGIAPVAAGGVLVVLGGDGTLQAFR</sequence>
<comment type="caution">
    <text evidence="2">The sequence shown here is derived from an EMBL/GenBank/DDBJ whole genome shotgun (WGS) entry which is preliminary data.</text>
</comment>
<gene>
    <name evidence="2" type="primary">bamB</name>
    <name evidence="2" type="ORF">A6302_03211</name>
</gene>
<dbReference type="Proteomes" id="UP000094622">
    <property type="component" value="Unassembled WGS sequence"/>
</dbReference>
<protein>
    <submittedName>
        <fullName evidence="2">Outer membrane protein assembly factor BamB</fullName>
    </submittedName>
</protein>
<dbReference type="Gene3D" id="2.130.10.10">
    <property type="entry name" value="YVTN repeat-like/Quinoprotein amine dehydrogenase"/>
    <property type="match status" value="1"/>
</dbReference>
<dbReference type="InterPro" id="IPR015943">
    <property type="entry name" value="WD40/YVTN_repeat-like_dom_sf"/>
</dbReference>
<reference evidence="2 3" key="1">
    <citation type="submission" date="2016-07" db="EMBL/GenBank/DDBJ databases">
        <title>Draft Genome Sequence of Methylobrevis pamukkalensis PK2.</title>
        <authorList>
            <person name="Vasilenko O.V."/>
            <person name="Doronina N.V."/>
            <person name="Shmareva M.N."/>
            <person name="Tarlachkov S.V."/>
            <person name="Mustakhimov I."/>
            <person name="Trotsenko Y.A."/>
        </authorList>
    </citation>
    <scope>NUCLEOTIDE SEQUENCE [LARGE SCALE GENOMIC DNA]</scope>
    <source>
        <strain evidence="2 3">PK2</strain>
    </source>
</reference>
<dbReference type="EMBL" id="MCRJ01000088">
    <property type="protein sequence ID" value="ODN69485.1"/>
    <property type="molecule type" value="Genomic_DNA"/>
</dbReference>
<dbReference type="SUPFAM" id="SSF50998">
    <property type="entry name" value="Quinoprotein alcohol dehydrogenase-like"/>
    <property type="match status" value="1"/>
</dbReference>
<evidence type="ECO:0000313" key="3">
    <source>
        <dbReference type="Proteomes" id="UP000094622"/>
    </source>
</evidence>
<accession>A0A1E3GZY5</accession>
<keyword evidence="3" id="KW-1185">Reference proteome</keyword>
<name>A0A1E3GZY5_9HYPH</name>
<dbReference type="InterPro" id="IPR018391">
    <property type="entry name" value="PQQ_b-propeller_rpt"/>
</dbReference>
<dbReference type="PANTHER" id="PTHR34512">
    <property type="entry name" value="CELL SURFACE PROTEIN"/>
    <property type="match status" value="1"/>
</dbReference>
<dbReference type="PROSITE" id="PS51257">
    <property type="entry name" value="PROKAR_LIPOPROTEIN"/>
    <property type="match status" value="1"/>
</dbReference>